<comment type="caution">
    <text evidence="2">The sequence shown here is derived from an EMBL/GenBank/DDBJ whole genome shotgun (WGS) entry which is preliminary data.</text>
</comment>
<gene>
    <name evidence="2" type="ORF">TRAPUB_8956</name>
</gene>
<reference evidence="2 3" key="1">
    <citation type="submission" date="2016-10" db="EMBL/GenBank/DDBJ databases">
        <title>Genome sequence of the basidiomycete white-rot fungus Trametes pubescens.</title>
        <authorList>
            <person name="Makela M.R."/>
            <person name="Granchi Z."/>
            <person name="Peng M."/>
            <person name="De Vries R.P."/>
            <person name="Grigoriev I."/>
            <person name="Riley R."/>
            <person name="Hilden K."/>
        </authorList>
    </citation>
    <scope>NUCLEOTIDE SEQUENCE [LARGE SCALE GENOMIC DNA]</scope>
    <source>
        <strain evidence="2 3">FBCC735</strain>
    </source>
</reference>
<dbReference type="Proteomes" id="UP000184267">
    <property type="component" value="Unassembled WGS sequence"/>
</dbReference>
<feature type="compositionally biased region" description="Polar residues" evidence="1">
    <location>
        <begin position="1"/>
        <end position="11"/>
    </location>
</feature>
<feature type="region of interest" description="Disordered" evidence="1">
    <location>
        <begin position="151"/>
        <end position="174"/>
    </location>
</feature>
<evidence type="ECO:0000313" key="3">
    <source>
        <dbReference type="Proteomes" id="UP000184267"/>
    </source>
</evidence>
<dbReference type="AlphaFoldDB" id="A0A1M2W403"/>
<proteinExistence type="predicted"/>
<protein>
    <submittedName>
        <fullName evidence="2">Uncharacterized protein</fullName>
    </submittedName>
</protein>
<feature type="compositionally biased region" description="Low complexity" evidence="1">
    <location>
        <begin position="17"/>
        <end position="31"/>
    </location>
</feature>
<organism evidence="2 3">
    <name type="scientific">Trametes pubescens</name>
    <name type="common">White-rot fungus</name>
    <dbReference type="NCBI Taxonomy" id="154538"/>
    <lineage>
        <taxon>Eukaryota</taxon>
        <taxon>Fungi</taxon>
        <taxon>Dikarya</taxon>
        <taxon>Basidiomycota</taxon>
        <taxon>Agaricomycotina</taxon>
        <taxon>Agaricomycetes</taxon>
        <taxon>Polyporales</taxon>
        <taxon>Polyporaceae</taxon>
        <taxon>Trametes</taxon>
    </lineage>
</organism>
<accession>A0A1M2W403</accession>
<evidence type="ECO:0000313" key="2">
    <source>
        <dbReference type="EMBL" id="OJT14510.1"/>
    </source>
</evidence>
<keyword evidence="3" id="KW-1185">Reference proteome</keyword>
<feature type="compositionally biased region" description="Basic residues" evidence="1">
    <location>
        <begin position="165"/>
        <end position="174"/>
    </location>
</feature>
<feature type="region of interest" description="Disordered" evidence="1">
    <location>
        <begin position="1"/>
        <end position="38"/>
    </location>
</feature>
<sequence length="174" mass="18246">MSIMGNVSPSTEPAHKTSPAPTTTPTSATPAPTTPPYPAPPTVARNIALAALLVWLAPALALEPLVLEMAVALFRRLDTLLAPEAAALDSELSTLESADVAEDSAEDAPEAALVAALEAEDASVDAALVTELAPETMRGVSVRRMVEGEAGDAYLRRTPGTGGRWQRRPRRQSR</sequence>
<dbReference type="EMBL" id="MNAD01000281">
    <property type="protein sequence ID" value="OJT14510.1"/>
    <property type="molecule type" value="Genomic_DNA"/>
</dbReference>
<name>A0A1M2W403_TRAPU</name>
<evidence type="ECO:0000256" key="1">
    <source>
        <dbReference type="SAM" id="MobiDB-lite"/>
    </source>
</evidence>